<dbReference type="EMBL" id="BPVZ01000015">
    <property type="protein sequence ID" value="GKV00596.1"/>
    <property type="molecule type" value="Genomic_DNA"/>
</dbReference>
<sequence>MLPGSINHKSSLNQWIYNDHSWVERGKFEVFAFAVPSLSTTLSYPPSSHLTFFSLNSSILIYTFHLISIHRCLLHG</sequence>
<name>A0AAV5IL92_9ROSI</name>
<keyword evidence="2" id="KW-1185">Reference proteome</keyword>
<organism evidence="1 2">
    <name type="scientific">Rubroshorea leprosula</name>
    <dbReference type="NCBI Taxonomy" id="152421"/>
    <lineage>
        <taxon>Eukaryota</taxon>
        <taxon>Viridiplantae</taxon>
        <taxon>Streptophyta</taxon>
        <taxon>Embryophyta</taxon>
        <taxon>Tracheophyta</taxon>
        <taxon>Spermatophyta</taxon>
        <taxon>Magnoliopsida</taxon>
        <taxon>eudicotyledons</taxon>
        <taxon>Gunneridae</taxon>
        <taxon>Pentapetalae</taxon>
        <taxon>rosids</taxon>
        <taxon>malvids</taxon>
        <taxon>Malvales</taxon>
        <taxon>Dipterocarpaceae</taxon>
        <taxon>Rubroshorea</taxon>
    </lineage>
</organism>
<dbReference type="Proteomes" id="UP001054252">
    <property type="component" value="Unassembled WGS sequence"/>
</dbReference>
<dbReference type="AlphaFoldDB" id="A0AAV5IL92"/>
<accession>A0AAV5IL92</accession>
<proteinExistence type="predicted"/>
<comment type="caution">
    <text evidence="1">The sequence shown here is derived from an EMBL/GenBank/DDBJ whole genome shotgun (WGS) entry which is preliminary data.</text>
</comment>
<evidence type="ECO:0000313" key="2">
    <source>
        <dbReference type="Proteomes" id="UP001054252"/>
    </source>
</evidence>
<gene>
    <name evidence="1" type="ORF">SLEP1_g13263</name>
</gene>
<evidence type="ECO:0000313" key="1">
    <source>
        <dbReference type="EMBL" id="GKV00596.1"/>
    </source>
</evidence>
<reference evidence="1 2" key="1">
    <citation type="journal article" date="2021" name="Commun. Biol.">
        <title>The genome of Shorea leprosula (Dipterocarpaceae) highlights the ecological relevance of drought in aseasonal tropical rainforests.</title>
        <authorList>
            <person name="Ng K.K.S."/>
            <person name="Kobayashi M.J."/>
            <person name="Fawcett J.A."/>
            <person name="Hatakeyama M."/>
            <person name="Paape T."/>
            <person name="Ng C.H."/>
            <person name="Ang C.C."/>
            <person name="Tnah L.H."/>
            <person name="Lee C.T."/>
            <person name="Nishiyama T."/>
            <person name="Sese J."/>
            <person name="O'Brien M.J."/>
            <person name="Copetti D."/>
            <person name="Mohd Noor M.I."/>
            <person name="Ong R.C."/>
            <person name="Putra M."/>
            <person name="Sireger I.Z."/>
            <person name="Indrioko S."/>
            <person name="Kosugi Y."/>
            <person name="Izuno A."/>
            <person name="Isagi Y."/>
            <person name="Lee S.L."/>
            <person name="Shimizu K.K."/>
        </authorList>
    </citation>
    <scope>NUCLEOTIDE SEQUENCE [LARGE SCALE GENOMIC DNA]</scope>
    <source>
        <strain evidence="1">214</strain>
    </source>
</reference>
<protein>
    <submittedName>
        <fullName evidence="1">Uncharacterized protein</fullName>
    </submittedName>
</protein>